<keyword evidence="1" id="KW-1133">Transmembrane helix</keyword>
<name>A0A0U1NIE2_9RHOB</name>
<accession>A0A0U1NIE2</accession>
<protein>
    <submittedName>
        <fullName evidence="2">Uncharacterized protein</fullName>
    </submittedName>
</protein>
<reference evidence="2 3" key="1">
    <citation type="submission" date="2015-04" db="EMBL/GenBank/DDBJ databases">
        <authorList>
            <person name="Syromyatnikov M.Y."/>
            <person name="Popov V.N."/>
        </authorList>
    </citation>
    <scope>NUCLEOTIDE SEQUENCE [LARGE SCALE GENOMIC DNA]</scope>
    <source>
        <strain evidence="2 3">CECT 5292</strain>
    </source>
</reference>
<sequence length="54" mass="5710">MPRNVIFVALLLVLIGTVWIAFDALMALGVGVGAIVAFVVISGLNNPHMDDDET</sequence>
<keyword evidence="3" id="KW-1185">Reference proteome</keyword>
<keyword evidence="1" id="KW-0472">Membrane</keyword>
<dbReference type="EMBL" id="CVQV01000002">
    <property type="protein sequence ID" value="CRK74243.1"/>
    <property type="molecule type" value="Genomic_DNA"/>
</dbReference>
<evidence type="ECO:0000313" key="3">
    <source>
        <dbReference type="Proteomes" id="UP000048949"/>
    </source>
</evidence>
<evidence type="ECO:0000313" key="2">
    <source>
        <dbReference type="EMBL" id="CRK74243.1"/>
    </source>
</evidence>
<organism evidence="2 3">
    <name type="scientific">Nereida ignava</name>
    <dbReference type="NCBI Taxonomy" id="282199"/>
    <lineage>
        <taxon>Bacteria</taxon>
        <taxon>Pseudomonadati</taxon>
        <taxon>Pseudomonadota</taxon>
        <taxon>Alphaproteobacteria</taxon>
        <taxon>Rhodobacterales</taxon>
        <taxon>Roseobacteraceae</taxon>
        <taxon>Nereida</taxon>
    </lineage>
</organism>
<dbReference type="Proteomes" id="UP000048949">
    <property type="component" value="Unassembled WGS sequence"/>
</dbReference>
<dbReference type="AlphaFoldDB" id="A0A0U1NIE2"/>
<evidence type="ECO:0000256" key="1">
    <source>
        <dbReference type="SAM" id="Phobius"/>
    </source>
</evidence>
<dbReference type="RefSeq" id="WP_158441637.1">
    <property type="nucleotide sequence ID" value="NZ_CBFHGK010000009.1"/>
</dbReference>
<feature type="transmembrane region" description="Helical" evidence="1">
    <location>
        <begin position="6"/>
        <end position="39"/>
    </location>
</feature>
<gene>
    <name evidence="2" type="ORF">NIG5292_00270</name>
</gene>
<dbReference type="STRING" id="282199.GCA_001049735_00270"/>
<proteinExistence type="predicted"/>
<keyword evidence="1" id="KW-0812">Transmembrane</keyword>